<dbReference type="InterPro" id="IPR050951">
    <property type="entry name" value="Retrovirus_Pol_polyprotein"/>
</dbReference>
<dbReference type="InterPro" id="IPR001584">
    <property type="entry name" value="Integrase_cat-core"/>
</dbReference>
<keyword evidence="3" id="KW-1185">Reference proteome</keyword>
<dbReference type="FunFam" id="3.30.420.10:FF:000032">
    <property type="entry name" value="Retrovirus-related Pol polyprotein from transposon 297-like Protein"/>
    <property type="match status" value="1"/>
</dbReference>
<evidence type="ECO:0000259" key="1">
    <source>
        <dbReference type="PROSITE" id="PS50994"/>
    </source>
</evidence>
<dbReference type="InterPro" id="IPR036397">
    <property type="entry name" value="RNaseH_sf"/>
</dbReference>
<protein>
    <recommendedName>
        <fullName evidence="1">Integrase catalytic domain-containing protein</fullName>
    </recommendedName>
</protein>
<dbReference type="GO" id="GO:0003676">
    <property type="term" value="F:nucleic acid binding"/>
    <property type="evidence" value="ECO:0007669"/>
    <property type="project" value="InterPro"/>
</dbReference>
<dbReference type="PANTHER" id="PTHR37984">
    <property type="entry name" value="PROTEIN CBG26694"/>
    <property type="match status" value="1"/>
</dbReference>
<evidence type="ECO:0000313" key="2">
    <source>
        <dbReference type="EMBL" id="CAK1593922.1"/>
    </source>
</evidence>
<proteinExistence type="predicted"/>
<dbReference type="Proteomes" id="UP001314205">
    <property type="component" value="Unassembled WGS sequence"/>
</dbReference>
<dbReference type="PROSITE" id="PS50994">
    <property type="entry name" value="INTEGRASE"/>
    <property type="match status" value="1"/>
</dbReference>
<dbReference type="Pfam" id="PF00665">
    <property type="entry name" value="rve"/>
    <property type="match status" value="1"/>
</dbReference>
<organism evidence="2 3">
    <name type="scientific">Parnassius mnemosyne</name>
    <name type="common">clouded apollo</name>
    <dbReference type="NCBI Taxonomy" id="213953"/>
    <lineage>
        <taxon>Eukaryota</taxon>
        <taxon>Metazoa</taxon>
        <taxon>Ecdysozoa</taxon>
        <taxon>Arthropoda</taxon>
        <taxon>Hexapoda</taxon>
        <taxon>Insecta</taxon>
        <taxon>Pterygota</taxon>
        <taxon>Neoptera</taxon>
        <taxon>Endopterygota</taxon>
        <taxon>Lepidoptera</taxon>
        <taxon>Glossata</taxon>
        <taxon>Ditrysia</taxon>
        <taxon>Papilionoidea</taxon>
        <taxon>Papilionidae</taxon>
        <taxon>Parnassiinae</taxon>
        <taxon>Parnassini</taxon>
        <taxon>Parnassius</taxon>
        <taxon>Driopa</taxon>
    </lineage>
</organism>
<dbReference type="SUPFAM" id="SSF53098">
    <property type="entry name" value="Ribonuclease H-like"/>
    <property type="match status" value="1"/>
</dbReference>
<feature type="domain" description="Integrase catalytic" evidence="1">
    <location>
        <begin position="6"/>
        <end position="175"/>
    </location>
</feature>
<gene>
    <name evidence="2" type="ORF">PARMNEM_LOCUS13630</name>
</gene>
<name>A0AAV1LI29_9NEOP</name>
<dbReference type="Gene3D" id="3.30.420.10">
    <property type="entry name" value="Ribonuclease H-like superfamily/Ribonuclease H"/>
    <property type="match status" value="1"/>
</dbReference>
<dbReference type="GO" id="GO:0015074">
    <property type="term" value="P:DNA integration"/>
    <property type="evidence" value="ECO:0007669"/>
    <property type="project" value="InterPro"/>
</dbReference>
<reference evidence="2 3" key="1">
    <citation type="submission" date="2023-11" db="EMBL/GenBank/DDBJ databases">
        <authorList>
            <person name="Hedman E."/>
            <person name="Englund M."/>
            <person name="Stromberg M."/>
            <person name="Nyberg Akerstrom W."/>
            <person name="Nylinder S."/>
            <person name="Jareborg N."/>
            <person name="Kallberg Y."/>
            <person name="Kronander E."/>
        </authorList>
    </citation>
    <scope>NUCLEOTIDE SEQUENCE [LARGE SCALE GENOMIC DNA]</scope>
</reference>
<dbReference type="AlphaFoldDB" id="A0AAV1LI29"/>
<evidence type="ECO:0000313" key="3">
    <source>
        <dbReference type="Proteomes" id="UP001314205"/>
    </source>
</evidence>
<dbReference type="InterPro" id="IPR012337">
    <property type="entry name" value="RNaseH-like_sf"/>
</dbReference>
<dbReference type="EMBL" id="CAVLGL010000089">
    <property type="protein sequence ID" value="CAK1593922.1"/>
    <property type="molecule type" value="Genomic_DNA"/>
</dbReference>
<accession>A0AAV1LI29</accession>
<comment type="caution">
    <text evidence="2">The sequence shown here is derived from an EMBL/GenBank/DDBJ whole genome shotgun (WGS) entry which is preliminary data.</text>
</comment>
<dbReference type="PANTHER" id="PTHR37984:SF15">
    <property type="entry name" value="INTEGRASE CATALYTIC DOMAIN-CONTAINING PROTEIN"/>
    <property type="match status" value="1"/>
</dbReference>
<sequence length="213" mass="24745">MKHSRHVIEPLVITTTAHSAFEKVFLDVVGPLDRDIDDNKYLLTIQCELSKFIEAYPLKNKETVTIARTFVNNFILRFGVPKIIATDRGSEFISSTMTEICKLLQIEKINSTAYHHESIGALENSHKHLGSFLRIVCDKYPDTWSYWIPYWCFTYNNTVHSSTKYTPYELVFGKPSELPCRISSCIKPLYNPDDYNLELKYRLHVAQNDTREN</sequence>